<protein>
    <submittedName>
        <fullName evidence="2">Metallophosphatase</fullName>
    </submittedName>
</protein>
<keyword evidence="3" id="KW-1185">Reference proteome</keyword>
<dbReference type="EMBL" id="PXYK01000029">
    <property type="protein sequence ID" value="PSJ54889.1"/>
    <property type="molecule type" value="Genomic_DNA"/>
</dbReference>
<dbReference type="Pfam" id="PF00149">
    <property type="entry name" value="Metallophos"/>
    <property type="match status" value="1"/>
</dbReference>
<dbReference type="AlphaFoldDB" id="A0A2P7RXH3"/>
<dbReference type="PANTHER" id="PTHR39323">
    <property type="entry name" value="BLR1149 PROTEIN"/>
    <property type="match status" value="1"/>
</dbReference>
<dbReference type="GO" id="GO:0016787">
    <property type="term" value="F:hydrolase activity"/>
    <property type="evidence" value="ECO:0007669"/>
    <property type="project" value="InterPro"/>
</dbReference>
<dbReference type="PIRSF" id="PIRSF000887">
    <property type="entry name" value="Pesterase_MJ0037"/>
    <property type="match status" value="1"/>
</dbReference>
<proteinExistence type="predicted"/>
<dbReference type="InterPro" id="IPR026336">
    <property type="entry name" value="PdeM-like"/>
</dbReference>
<dbReference type="InterPro" id="IPR024173">
    <property type="entry name" value="Pesterase_MJ0037-like"/>
</dbReference>
<dbReference type="OrthoDB" id="9795838at2"/>
<organism evidence="2 3">
    <name type="scientific">Kumtagia ephedrae</name>
    <dbReference type="NCBI Taxonomy" id="2116701"/>
    <lineage>
        <taxon>Bacteria</taxon>
        <taxon>Pseudomonadati</taxon>
        <taxon>Pseudomonadota</taxon>
        <taxon>Alphaproteobacteria</taxon>
        <taxon>Hyphomicrobiales</taxon>
        <taxon>Phyllobacteriaceae</taxon>
        <taxon>Kumtagia</taxon>
    </lineage>
</organism>
<sequence length="237" mass="25384">MTAVPLEKDAVRGGMISVAGELALCDRRGALFFPDHGLLAVSDLHLEKGSSAARRGSLLPPYDTAATLACLKTVIDDFSPKIVVSLGDSFHDGEGSARMPELFRSRLAALMAGRDWFWVSGNHDPDPPAGIGGDSVREISVGSVLFRHEPSREAGEGEIAGHLHPCARIVQRGRSVRRRCFATDGSRVVMPAFGSYTGSLNVLDRAFAGLFRRDGFVAHMLGADRTYAIAGKRLLPG</sequence>
<evidence type="ECO:0000313" key="3">
    <source>
        <dbReference type="Proteomes" id="UP000241229"/>
    </source>
</evidence>
<dbReference type="InterPro" id="IPR029052">
    <property type="entry name" value="Metallo-depent_PP-like"/>
</dbReference>
<comment type="caution">
    <text evidence="2">The sequence shown here is derived from an EMBL/GenBank/DDBJ whole genome shotgun (WGS) entry which is preliminary data.</text>
</comment>
<evidence type="ECO:0000313" key="2">
    <source>
        <dbReference type="EMBL" id="PSJ54889.1"/>
    </source>
</evidence>
<name>A0A2P7RXH3_9HYPH</name>
<dbReference type="NCBIfam" id="TIGR04123">
    <property type="entry name" value="P_estr_lig_assc"/>
    <property type="match status" value="1"/>
</dbReference>
<dbReference type="PANTHER" id="PTHR39323:SF1">
    <property type="entry name" value="BLR1149 PROTEIN"/>
    <property type="match status" value="1"/>
</dbReference>
<dbReference type="Proteomes" id="UP000241229">
    <property type="component" value="Unassembled WGS sequence"/>
</dbReference>
<feature type="domain" description="Calcineurin-like phosphoesterase" evidence="1">
    <location>
        <begin position="39"/>
        <end position="139"/>
    </location>
</feature>
<evidence type="ECO:0000259" key="1">
    <source>
        <dbReference type="Pfam" id="PF00149"/>
    </source>
</evidence>
<dbReference type="Gene3D" id="3.60.21.10">
    <property type="match status" value="1"/>
</dbReference>
<reference evidence="2 3" key="1">
    <citation type="submission" date="2018-03" db="EMBL/GenBank/DDBJ databases">
        <title>The draft genome of Mesorhizobium sp. 6GN-30.</title>
        <authorList>
            <person name="Liu L."/>
            <person name="Li L."/>
            <person name="Wang T."/>
            <person name="Zhang X."/>
            <person name="Liang L."/>
        </authorList>
    </citation>
    <scope>NUCLEOTIDE SEQUENCE [LARGE SCALE GENOMIC DNA]</scope>
    <source>
        <strain evidence="2 3">6GN30</strain>
    </source>
</reference>
<dbReference type="InterPro" id="IPR004843">
    <property type="entry name" value="Calcineurin-like_PHP"/>
</dbReference>
<accession>A0A2P7RXH3</accession>
<dbReference type="SUPFAM" id="SSF56300">
    <property type="entry name" value="Metallo-dependent phosphatases"/>
    <property type="match status" value="1"/>
</dbReference>
<gene>
    <name evidence="2" type="ORF">C7I84_24120</name>
</gene>